<keyword evidence="2" id="KW-0949">S-adenosyl-L-methionine</keyword>
<dbReference type="Gene3D" id="3.20.20.70">
    <property type="entry name" value="Aldolase class I"/>
    <property type="match status" value="1"/>
</dbReference>
<evidence type="ECO:0000256" key="2">
    <source>
        <dbReference type="ARBA" id="ARBA00022691"/>
    </source>
</evidence>
<dbReference type="PANTHER" id="PTHR43273:SF3">
    <property type="entry name" value="ANAEROBIC SULFATASE-MATURATING ENZYME HOMOLOG ASLB-RELATED"/>
    <property type="match status" value="1"/>
</dbReference>
<dbReference type="SUPFAM" id="SSF102114">
    <property type="entry name" value="Radical SAM enzymes"/>
    <property type="match status" value="1"/>
</dbReference>
<keyword evidence="3" id="KW-0479">Metal-binding</keyword>
<reference evidence="9" key="1">
    <citation type="journal article" date="2019" name="Int. J. Syst. Evol. Microbiol.">
        <title>The Global Catalogue of Microorganisms (GCM) 10K type strain sequencing project: providing services to taxonomists for standard genome sequencing and annotation.</title>
        <authorList>
            <consortium name="The Broad Institute Genomics Platform"/>
            <consortium name="The Broad Institute Genome Sequencing Center for Infectious Disease"/>
            <person name="Wu L."/>
            <person name="Ma J."/>
        </authorList>
    </citation>
    <scope>NUCLEOTIDE SEQUENCE [LARGE SCALE GENOMIC DNA]</scope>
    <source>
        <strain evidence="9">CGMCC 1.10131</strain>
    </source>
</reference>
<dbReference type="Proteomes" id="UP000651977">
    <property type="component" value="Unassembled WGS sequence"/>
</dbReference>
<gene>
    <name evidence="8" type="ORF">GCM10007414_30330</name>
</gene>
<keyword evidence="9" id="KW-1185">Reference proteome</keyword>
<accession>A0ABQ1I5S1</accession>
<dbReference type="CDD" id="cd01335">
    <property type="entry name" value="Radical_SAM"/>
    <property type="match status" value="1"/>
</dbReference>
<dbReference type="EMBL" id="BMDY01000020">
    <property type="protein sequence ID" value="GGB14819.1"/>
    <property type="molecule type" value="Genomic_DNA"/>
</dbReference>
<dbReference type="Pfam" id="PF04055">
    <property type="entry name" value="Radical_SAM"/>
    <property type="match status" value="1"/>
</dbReference>
<evidence type="ECO:0000256" key="4">
    <source>
        <dbReference type="ARBA" id="ARBA00023004"/>
    </source>
</evidence>
<dbReference type="NCBIfam" id="TIGR04085">
    <property type="entry name" value="rSAM_more_4Fe4S"/>
    <property type="match status" value="1"/>
</dbReference>
<evidence type="ECO:0000256" key="5">
    <source>
        <dbReference type="ARBA" id="ARBA00023014"/>
    </source>
</evidence>
<evidence type="ECO:0000259" key="7">
    <source>
        <dbReference type="Pfam" id="PF04055"/>
    </source>
</evidence>
<proteinExistence type="inferred from homology"/>
<dbReference type="InterPro" id="IPR013785">
    <property type="entry name" value="Aldolase_TIM"/>
</dbReference>
<comment type="caution">
    <text evidence="8">The sequence shown here is derived from an EMBL/GenBank/DDBJ whole genome shotgun (WGS) entry which is preliminary data.</text>
</comment>
<evidence type="ECO:0000256" key="3">
    <source>
        <dbReference type="ARBA" id="ARBA00022723"/>
    </source>
</evidence>
<evidence type="ECO:0000256" key="1">
    <source>
        <dbReference type="ARBA" id="ARBA00001966"/>
    </source>
</evidence>
<name>A0ABQ1I5S1_9ALTE</name>
<evidence type="ECO:0000313" key="9">
    <source>
        <dbReference type="Proteomes" id="UP000651977"/>
    </source>
</evidence>
<feature type="domain" description="Radical SAM core" evidence="7">
    <location>
        <begin position="17"/>
        <end position="133"/>
    </location>
</feature>
<dbReference type="PANTHER" id="PTHR43273">
    <property type="entry name" value="ANAEROBIC SULFATASE-MATURATING ENZYME HOMOLOG ASLB-RELATED"/>
    <property type="match status" value="1"/>
</dbReference>
<evidence type="ECO:0000256" key="6">
    <source>
        <dbReference type="ARBA" id="ARBA00023601"/>
    </source>
</evidence>
<dbReference type="InterPro" id="IPR023867">
    <property type="entry name" value="Sulphatase_maturase_rSAM"/>
</dbReference>
<keyword evidence="4" id="KW-0408">Iron</keyword>
<dbReference type="InterPro" id="IPR023885">
    <property type="entry name" value="4Fe4S-binding_SPASM_dom"/>
</dbReference>
<protein>
    <recommendedName>
        <fullName evidence="7">Radical SAM core domain-containing protein</fullName>
    </recommendedName>
</protein>
<dbReference type="InterPro" id="IPR058240">
    <property type="entry name" value="rSAM_sf"/>
</dbReference>
<evidence type="ECO:0000313" key="8">
    <source>
        <dbReference type="EMBL" id="GGB14819.1"/>
    </source>
</evidence>
<organism evidence="8 9">
    <name type="scientific">Agarivorans gilvus</name>
    <dbReference type="NCBI Taxonomy" id="680279"/>
    <lineage>
        <taxon>Bacteria</taxon>
        <taxon>Pseudomonadati</taxon>
        <taxon>Pseudomonadota</taxon>
        <taxon>Gammaproteobacteria</taxon>
        <taxon>Alteromonadales</taxon>
        <taxon>Alteromonadaceae</taxon>
        <taxon>Agarivorans</taxon>
    </lineage>
</organism>
<dbReference type="InterPro" id="IPR007197">
    <property type="entry name" value="rSAM"/>
</dbReference>
<keyword evidence="5" id="KW-0411">Iron-sulfur</keyword>
<comment type="cofactor">
    <cofactor evidence="1">
        <name>[4Fe-4S] cluster</name>
        <dbReference type="ChEBI" id="CHEBI:49883"/>
    </cofactor>
</comment>
<sequence length="321" mass="35169">MDWEVAKKSIEVFCNNLRKHKRKKGLIRFFGGEPLLNWKVLRKCLLHAKSEFPDLSLSFFLNTNGTLIKEEKAQFLKEFSVHVAVSLDGIGEINDQNRVYSSGRGTFLKVDKAINTLLEEGVSTGIEVTLTEDNYPFLEDVIHYIHEKNTLYDSCVSVGLQSACFEGISLNKAPTPASWKAQRITEIIRLSASLSVDVSSGMVMFPWNTLISGERLGVYCGAIGGEVSVSPQGDLTPCAALETKMGTISNFEEALKSREYQNVVNRVVGNISACSGCDIEAFCSGGCVADAHTSSGDVFKTTQNCAIEKAVFHALAVEYIS</sequence>
<comment type="similarity">
    <text evidence="6">Belongs to the radical SAM superfamily. Anaerobic sulfatase-maturating enzyme family.</text>
</comment>